<comment type="similarity">
    <text evidence="8">Belongs to the GlnD family.</text>
</comment>
<proteinExistence type="inferred from homology"/>
<keyword evidence="2 8" id="KW-0548">Nucleotidyltransferase</keyword>
<dbReference type="InterPro" id="IPR043519">
    <property type="entry name" value="NT_sf"/>
</dbReference>
<keyword evidence="5 8" id="KW-0460">Magnesium</keyword>
<dbReference type="InterPro" id="IPR002912">
    <property type="entry name" value="ACT_dom"/>
</dbReference>
<dbReference type="Pfam" id="PF01909">
    <property type="entry name" value="NTP_transf_2"/>
    <property type="match status" value="1"/>
</dbReference>
<sequence length="875" mass="101262">MNQAVTFNKPLPEHYSLSGYKKHFTDFHDWLVRSFSSQPVTSLVKAKASFIDSVLVQLWHKLELHKGKQLSLIAVGGYGRGELHPCSDIDLLILAQGALTDSQQEAISQFIALLWDLRLEVGHSVRTLDETLNLGKDDITIATNLLEMRLLTGNASLFEQLQQDVYADDFWTSQDFFQAKRHEQQQRHAQYHGTAYNLEPNLKANPGGLRDIQTIGWVAKRHFQTRTMRELVAYHYLTEDEYQELMECEAYLWQMRFALHVEAGRNENRILFDYQPAVAQRLGFGADGKASVERMMKRFFRTVQRVSELNEMLLQHFDGSILNPDAKVKVQPLDDYFELQGHLIAARDNAIFARRDNLLRLFWHIANNSNITGIHSATMRLIRQVRRRLMGDLQDYEGCRQLFLSIVRHPRGMDNAITLMHRYGVLAAYLPQWRNIVGQMQFDLFHAYTVDEHTHRLLKNLYKYTLTEHENEFPLCSDIVRRMEKPELLYLAGIFHDIAKGRGGDHSELGAMDAREFAKLHQLSDFDSKLIVWLVENHLLMSITAQRRDIYDPAVVTEFAEKIRDETRLNYLYCFTLADIRATNDNLWNDWKNSLLRELFLATQKAFRRGLEKPMDLRDLIRENQAGAMPMLLKQKFNEAEVLQLWARIKADYFARYSPSQIAWHCEHILRHKNPQQPLVILSKTPIRGGSHVFIYTKDQPKLFARMVAALDSKKVNIFDAQIMTNKDGFAMDTFVILEQNGKPVNSPSRQQSIKRALELYIQDKPDLSRQKNRLSRRMQQFNVPPKVAFMPGNTSKRTMMELAALDTPGLLANIGEVFQRCNINIHAAKITTIGERAEDFFMLSNSDEQALSFEQQQALKSALIEQLSQQSEGF</sequence>
<keyword evidence="3" id="KW-0677">Repeat</keyword>
<dbReference type="PANTHER" id="PTHR47320">
    <property type="entry name" value="BIFUNCTIONAL URIDYLYLTRANSFERASE/URIDYLYL-REMOVING ENZYME"/>
    <property type="match status" value="1"/>
</dbReference>
<comment type="catalytic activity">
    <reaction evidence="8">
        <text>[protein-PII]-uridylyl-L-tyrosine + H2O = [protein-PII]-L-tyrosine + UMP + H(+)</text>
        <dbReference type="Rhea" id="RHEA:48600"/>
        <dbReference type="Rhea" id="RHEA-COMP:12147"/>
        <dbReference type="Rhea" id="RHEA-COMP:12148"/>
        <dbReference type="ChEBI" id="CHEBI:15377"/>
        <dbReference type="ChEBI" id="CHEBI:15378"/>
        <dbReference type="ChEBI" id="CHEBI:46858"/>
        <dbReference type="ChEBI" id="CHEBI:57865"/>
        <dbReference type="ChEBI" id="CHEBI:90602"/>
    </reaction>
</comment>
<evidence type="ECO:0000256" key="3">
    <source>
        <dbReference type="ARBA" id="ARBA00022737"/>
    </source>
</evidence>
<dbReference type="EMBL" id="MKEK01000001">
    <property type="protein sequence ID" value="OEY70589.1"/>
    <property type="molecule type" value="Genomic_DNA"/>
</dbReference>
<dbReference type="InterPro" id="IPR003607">
    <property type="entry name" value="HD/PDEase_dom"/>
</dbReference>
<dbReference type="InterPro" id="IPR010043">
    <property type="entry name" value="UTase/UR"/>
</dbReference>
<evidence type="ECO:0000313" key="12">
    <source>
        <dbReference type="Proteomes" id="UP000242258"/>
    </source>
</evidence>
<dbReference type="HAMAP" id="MF_00277">
    <property type="entry name" value="PII_uridylyl_transf"/>
    <property type="match status" value="1"/>
</dbReference>
<dbReference type="InterPro" id="IPR006674">
    <property type="entry name" value="HD_domain"/>
</dbReference>
<dbReference type="STRING" id="1628148.BI198_14200"/>
<evidence type="ECO:0000256" key="7">
    <source>
        <dbReference type="ARBA" id="ARBA00047968"/>
    </source>
</evidence>
<dbReference type="PROSITE" id="PS51831">
    <property type="entry name" value="HD"/>
    <property type="match status" value="1"/>
</dbReference>
<dbReference type="NCBIfam" id="NF002487">
    <property type="entry name" value="PRK01759.1"/>
    <property type="match status" value="1"/>
</dbReference>
<dbReference type="InterPro" id="IPR002934">
    <property type="entry name" value="Polymerase_NTP_transf_dom"/>
</dbReference>
<feature type="region of interest" description="Uridylyltransferase" evidence="8">
    <location>
        <begin position="1"/>
        <end position="332"/>
    </location>
</feature>
<feature type="domain" description="ACT" evidence="9">
    <location>
        <begin position="800"/>
        <end position="875"/>
    </location>
</feature>
<dbReference type="EC" id="2.7.7.59" evidence="8"/>
<dbReference type="GO" id="GO:0008893">
    <property type="term" value="F:guanosine-3',5'-bis(diphosphate) 3'-diphosphatase activity"/>
    <property type="evidence" value="ECO:0007669"/>
    <property type="project" value="UniProtKB-EC"/>
</dbReference>
<keyword evidence="12" id="KW-1185">Reference proteome</keyword>
<dbReference type="EC" id="3.1.4.-" evidence="8"/>
<dbReference type="PIRSF" id="PIRSF006288">
    <property type="entry name" value="PII_uridyltransf"/>
    <property type="match status" value="1"/>
</dbReference>
<dbReference type="PANTHER" id="PTHR47320:SF1">
    <property type="entry name" value="BIFUNCTIONAL URIDYLYLTRANSFERASE_URIDYLYL-REMOVING ENZYME"/>
    <property type="match status" value="1"/>
</dbReference>
<dbReference type="InterPro" id="IPR045865">
    <property type="entry name" value="ACT-like_dom_sf"/>
</dbReference>
<dbReference type="Pfam" id="PF08335">
    <property type="entry name" value="GlnD_UR_UTase"/>
    <property type="match status" value="1"/>
</dbReference>
<protein>
    <recommendedName>
        <fullName evidence="8">Bifunctional uridylyltransferase/uridylyl-removing enzyme</fullName>
        <shortName evidence="8">UTase/UR</shortName>
    </recommendedName>
    <alternativeName>
        <fullName evidence="8">Bifunctional [protein-PII] modification enzyme</fullName>
    </alternativeName>
    <alternativeName>
        <fullName evidence="8">Bifunctional nitrogen sensor protein</fullName>
    </alternativeName>
    <domain>
        <recommendedName>
            <fullName evidence="8">[Protein-PII] uridylyltransferase</fullName>
            <shortName evidence="8">PII uridylyltransferase</shortName>
            <shortName evidence="8">UTase</shortName>
            <ecNumber evidence="8">2.7.7.59</ecNumber>
        </recommendedName>
    </domain>
    <domain>
        <recommendedName>
            <fullName evidence="8">[Protein-PII]-UMP uridylyl-removing enzyme</fullName>
            <shortName evidence="8">UR</shortName>
            <ecNumber evidence="8">3.1.4.-</ecNumber>
        </recommendedName>
    </domain>
</protein>
<feature type="domain" description="HD" evidence="10">
    <location>
        <begin position="450"/>
        <end position="572"/>
    </location>
</feature>
<evidence type="ECO:0000256" key="2">
    <source>
        <dbReference type="ARBA" id="ARBA00022695"/>
    </source>
</evidence>
<dbReference type="PROSITE" id="PS51671">
    <property type="entry name" value="ACT"/>
    <property type="match status" value="2"/>
</dbReference>
<gene>
    <name evidence="8" type="primary">glnD</name>
    <name evidence="11" type="ORF">BI198_14200</name>
</gene>
<dbReference type="CDD" id="cd05401">
    <property type="entry name" value="NT_GlnE_GlnD_like"/>
    <property type="match status" value="1"/>
</dbReference>
<dbReference type="GO" id="GO:0008081">
    <property type="term" value="F:phosphoric diester hydrolase activity"/>
    <property type="evidence" value="ECO:0007669"/>
    <property type="project" value="UniProtKB-UniRule"/>
</dbReference>
<name>A0A1E7Q8S9_9GAMM</name>
<comment type="cofactor">
    <cofactor evidence="8">
        <name>Mg(2+)</name>
        <dbReference type="ChEBI" id="CHEBI:18420"/>
    </cofactor>
</comment>
<accession>A0A1E7Q8S9</accession>
<dbReference type="Gene3D" id="3.30.460.10">
    <property type="entry name" value="Beta Polymerase, domain 2"/>
    <property type="match status" value="1"/>
</dbReference>
<feature type="domain" description="ACT" evidence="9">
    <location>
        <begin position="692"/>
        <end position="770"/>
    </location>
</feature>
<dbReference type="GO" id="GO:0008773">
    <property type="term" value="F:[protein-PII] uridylyltransferase activity"/>
    <property type="evidence" value="ECO:0007669"/>
    <property type="project" value="UniProtKB-UniRule"/>
</dbReference>
<comment type="catalytic activity">
    <reaction evidence="7">
        <text>guanosine 3',5'-bis(diphosphate) + H2O = GDP + diphosphate + H(+)</text>
        <dbReference type="Rhea" id="RHEA:14253"/>
        <dbReference type="ChEBI" id="CHEBI:15377"/>
        <dbReference type="ChEBI" id="CHEBI:15378"/>
        <dbReference type="ChEBI" id="CHEBI:33019"/>
        <dbReference type="ChEBI" id="CHEBI:58189"/>
        <dbReference type="ChEBI" id="CHEBI:77828"/>
        <dbReference type="EC" id="3.1.7.2"/>
    </reaction>
</comment>
<evidence type="ECO:0000256" key="4">
    <source>
        <dbReference type="ARBA" id="ARBA00022801"/>
    </source>
</evidence>
<comment type="function">
    <text evidence="8">Modifies, by uridylylation and deuridylylation, the PII regulatory proteins (GlnB and homologs), in response to the nitrogen status of the cell that GlnD senses through the glutamine level. Under low glutamine levels, catalyzes the conversion of the PII proteins and UTP to PII-UMP and PPi, while under higher glutamine levels, GlnD hydrolyzes PII-UMP to PII and UMP (deuridylylation). Thus, controls uridylylation state and activity of the PII proteins, and plays an important role in the regulation of nitrogen metabolism.</text>
</comment>
<evidence type="ECO:0000256" key="6">
    <source>
        <dbReference type="ARBA" id="ARBA00023268"/>
    </source>
</evidence>
<reference evidence="12" key="1">
    <citation type="submission" date="2016-09" db="EMBL/GenBank/DDBJ databases">
        <authorList>
            <person name="Wan X."/>
            <person name="Hou S."/>
        </authorList>
    </citation>
    <scope>NUCLEOTIDE SEQUENCE [LARGE SCALE GENOMIC DNA]</scope>
    <source>
        <strain evidence="12">KH87</strain>
    </source>
</reference>
<keyword evidence="6 8" id="KW-0511">Multifunctional enzyme</keyword>
<evidence type="ECO:0000256" key="5">
    <source>
        <dbReference type="ARBA" id="ARBA00022842"/>
    </source>
</evidence>
<dbReference type="GO" id="GO:0006808">
    <property type="term" value="P:regulation of nitrogen utilization"/>
    <property type="evidence" value="ECO:0007669"/>
    <property type="project" value="UniProtKB-UniRule"/>
</dbReference>
<organism evidence="11 12">
    <name type="scientific">Rheinheimera salexigens</name>
    <dbReference type="NCBI Taxonomy" id="1628148"/>
    <lineage>
        <taxon>Bacteria</taxon>
        <taxon>Pseudomonadati</taxon>
        <taxon>Pseudomonadota</taxon>
        <taxon>Gammaproteobacteria</taxon>
        <taxon>Chromatiales</taxon>
        <taxon>Chromatiaceae</taxon>
        <taxon>Rheinheimera</taxon>
    </lineage>
</organism>
<comment type="caution">
    <text evidence="11">The sequence shown here is derived from an EMBL/GenBank/DDBJ whole genome shotgun (WGS) entry which is preliminary data.</text>
</comment>
<dbReference type="CDD" id="cd04900">
    <property type="entry name" value="ACT_UUR-like_1"/>
    <property type="match status" value="1"/>
</dbReference>
<dbReference type="SMART" id="SM00471">
    <property type="entry name" value="HDc"/>
    <property type="match status" value="1"/>
</dbReference>
<dbReference type="Gene3D" id="1.10.3090.10">
    <property type="entry name" value="cca-adding enzyme, domain 2"/>
    <property type="match status" value="1"/>
</dbReference>
<dbReference type="SUPFAM" id="SSF55021">
    <property type="entry name" value="ACT-like"/>
    <property type="match status" value="2"/>
</dbReference>
<dbReference type="Pfam" id="PF01966">
    <property type="entry name" value="HD"/>
    <property type="match status" value="1"/>
</dbReference>
<comment type="catalytic activity">
    <reaction evidence="8">
        <text>[protein-PII]-L-tyrosine + UTP = [protein-PII]-uridylyl-L-tyrosine + diphosphate</text>
        <dbReference type="Rhea" id="RHEA:13673"/>
        <dbReference type="Rhea" id="RHEA-COMP:12147"/>
        <dbReference type="Rhea" id="RHEA-COMP:12148"/>
        <dbReference type="ChEBI" id="CHEBI:33019"/>
        <dbReference type="ChEBI" id="CHEBI:46398"/>
        <dbReference type="ChEBI" id="CHEBI:46858"/>
        <dbReference type="ChEBI" id="CHEBI:90602"/>
        <dbReference type="EC" id="2.7.7.59"/>
    </reaction>
</comment>
<evidence type="ECO:0000256" key="8">
    <source>
        <dbReference type="HAMAP-Rule" id="MF_00277"/>
    </source>
</evidence>
<dbReference type="NCBIfam" id="NF003448">
    <property type="entry name" value="PRK05007.1"/>
    <property type="match status" value="1"/>
</dbReference>
<dbReference type="SUPFAM" id="SSF109604">
    <property type="entry name" value="HD-domain/PDEase-like"/>
    <property type="match status" value="1"/>
</dbReference>
<evidence type="ECO:0000256" key="1">
    <source>
        <dbReference type="ARBA" id="ARBA00022679"/>
    </source>
</evidence>
<dbReference type="InterPro" id="IPR013546">
    <property type="entry name" value="PII_UdlTrfase/GS_AdlTrfase"/>
</dbReference>
<comment type="activity regulation">
    <text evidence="8">Uridylyltransferase (UTase) activity is inhibited by glutamine, while glutamine activates uridylyl-removing (UR) activity.</text>
</comment>
<evidence type="ECO:0000313" key="11">
    <source>
        <dbReference type="EMBL" id="OEY70589.1"/>
    </source>
</evidence>
<dbReference type="AlphaFoldDB" id="A0A1E7Q8S9"/>
<dbReference type="OrthoDB" id="9758038at2"/>
<evidence type="ECO:0000259" key="9">
    <source>
        <dbReference type="PROSITE" id="PS51671"/>
    </source>
</evidence>
<dbReference type="RefSeq" id="WP_070050143.1">
    <property type="nucleotide sequence ID" value="NZ_CBCSDO010000002.1"/>
</dbReference>
<feature type="region of interest" description="Uridylyl-removing" evidence="8">
    <location>
        <begin position="333"/>
        <end position="691"/>
    </location>
</feature>
<comment type="domain">
    <text evidence="8">Has four distinct domains: an N-terminal nucleotidyltransferase (NT) domain responsible for UTase activity, a central HD domain that encodes UR activity, and two C-terminal ACT domains that seem to have a role in glutamine sensing.</text>
</comment>
<evidence type="ECO:0000259" key="10">
    <source>
        <dbReference type="PROSITE" id="PS51831"/>
    </source>
</evidence>
<dbReference type="NCBIfam" id="TIGR01693">
    <property type="entry name" value="UTase_glnD"/>
    <property type="match status" value="1"/>
</dbReference>
<keyword evidence="4 8" id="KW-0378">Hydrolase</keyword>
<dbReference type="SUPFAM" id="SSF81301">
    <property type="entry name" value="Nucleotidyltransferase"/>
    <property type="match status" value="1"/>
</dbReference>
<dbReference type="Proteomes" id="UP000242258">
    <property type="component" value="Unassembled WGS sequence"/>
</dbReference>
<dbReference type="SUPFAM" id="SSF81593">
    <property type="entry name" value="Nucleotidyltransferase substrate binding subunit/domain"/>
    <property type="match status" value="1"/>
</dbReference>
<keyword evidence="1 8" id="KW-0808">Transferase</keyword>
<dbReference type="CDD" id="cd00077">
    <property type="entry name" value="HDc"/>
    <property type="match status" value="1"/>
</dbReference>
<dbReference type="CDD" id="cd04899">
    <property type="entry name" value="ACT_ACR-UUR-like_2"/>
    <property type="match status" value="1"/>
</dbReference>